<evidence type="ECO:0000256" key="7">
    <source>
        <dbReference type="ARBA" id="ARBA00022679"/>
    </source>
</evidence>
<dbReference type="NCBIfam" id="NF008967">
    <property type="entry name" value="PRK12313.1"/>
    <property type="match status" value="1"/>
</dbReference>
<dbReference type="Pfam" id="PF02806">
    <property type="entry name" value="Alpha-amylase_C"/>
    <property type="match status" value="1"/>
</dbReference>
<evidence type="ECO:0000256" key="6">
    <source>
        <dbReference type="ARBA" id="ARBA00022600"/>
    </source>
</evidence>
<dbReference type="Pfam" id="PF18085">
    <property type="entry name" value="Mak_N_cap"/>
    <property type="match status" value="1"/>
</dbReference>
<comment type="caution">
    <text evidence="17">The sequence shown here is derived from an EMBL/GenBank/DDBJ whole genome shotgun (WGS) entry which is preliminary data.</text>
</comment>
<feature type="region of interest" description="Disordered" evidence="15">
    <location>
        <begin position="519"/>
        <end position="558"/>
    </location>
</feature>
<keyword evidence="9" id="KW-0418">Kinase</keyword>
<dbReference type="SUPFAM" id="SSF51445">
    <property type="entry name" value="(Trans)glycosidases"/>
    <property type="match status" value="1"/>
</dbReference>
<evidence type="ECO:0000256" key="10">
    <source>
        <dbReference type="ARBA" id="ARBA00022840"/>
    </source>
</evidence>
<dbReference type="SUPFAM" id="SSF56112">
    <property type="entry name" value="Protein kinase-like (PK-like)"/>
    <property type="match status" value="1"/>
</dbReference>
<dbReference type="Pfam" id="PF02922">
    <property type="entry name" value="CBM_48"/>
    <property type="match status" value="1"/>
</dbReference>
<dbReference type="Pfam" id="PF00128">
    <property type="entry name" value="Alpha-amylase"/>
    <property type="match status" value="1"/>
</dbReference>
<comment type="catalytic activity">
    <reaction evidence="1">
        <text>Transfers a segment of a (1-&gt;4)-alpha-D-glucan chain to a primary hydroxy group in a similar glucan chain.</text>
        <dbReference type="EC" id="2.4.1.18"/>
    </reaction>
</comment>
<dbReference type="NCBIfam" id="TIGR01515">
    <property type="entry name" value="branching_enzym"/>
    <property type="match status" value="1"/>
</dbReference>
<organism evidence="17 18">
    <name type="scientific">Arthrobacter halodurans</name>
    <dbReference type="NCBI Taxonomy" id="516699"/>
    <lineage>
        <taxon>Bacteria</taxon>
        <taxon>Bacillati</taxon>
        <taxon>Actinomycetota</taxon>
        <taxon>Actinomycetes</taxon>
        <taxon>Micrococcales</taxon>
        <taxon>Micrococcaceae</taxon>
        <taxon>Arthrobacter</taxon>
    </lineage>
</organism>
<dbReference type="InterPro" id="IPR006048">
    <property type="entry name" value="A-amylase/branching_C"/>
</dbReference>
<dbReference type="InterPro" id="IPR054169">
    <property type="entry name" value="GlgB_N"/>
</dbReference>
<feature type="non-terminal residue" evidence="17">
    <location>
        <position position="1292"/>
    </location>
</feature>
<dbReference type="InterPro" id="IPR014756">
    <property type="entry name" value="Ig_E-set"/>
</dbReference>
<dbReference type="EC" id="2.4.1.18" evidence="14"/>
<evidence type="ECO:0000256" key="13">
    <source>
        <dbReference type="ARBA" id="ARBA00049067"/>
    </source>
</evidence>
<dbReference type="CDD" id="cd02855">
    <property type="entry name" value="E_set_GBE_prok_N"/>
    <property type="match status" value="1"/>
</dbReference>
<evidence type="ECO:0000256" key="12">
    <source>
        <dbReference type="ARBA" id="ARBA00023277"/>
    </source>
</evidence>
<evidence type="ECO:0000313" key="17">
    <source>
        <dbReference type="EMBL" id="MFB0834895.1"/>
    </source>
</evidence>
<comment type="similarity">
    <text evidence="4">Belongs to the glycosyl hydrolase 13 family. GlgB subfamily.</text>
</comment>
<keyword evidence="11" id="KW-0320">Glycogen biosynthesis</keyword>
<evidence type="ECO:0000256" key="5">
    <source>
        <dbReference type="ARBA" id="ARBA00011245"/>
    </source>
</evidence>
<evidence type="ECO:0000256" key="11">
    <source>
        <dbReference type="ARBA" id="ARBA00023056"/>
    </source>
</evidence>
<dbReference type="Gene3D" id="2.60.40.10">
    <property type="entry name" value="Immunoglobulins"/>
    <property type="match status" value="2"/>
</dbReference>
<comment type="pathway">
    <text evidence="2">Glycan biosynthesis; glycogen biosynthesis.</text>
</comment>
<dbReference type="SUPFAM" id="SSF81296">
    <property type="entry name" value="E set domains"/>
    <property type="match status" value="2"/>
</dbReference>
<evidence type="ECO:0000256" key="15">
    <source>
        <dbReference type="SAM" id="MobiDB-lite"/>
    </source>
</evidence>
<keyword evidence="7 17" id="KW-0808">Transferase</keyword>
<feature type="domain" description="Glycosyl hydrolase family 13 catalytic" evidence="16">
    <location>
        <begin position="816"/>
        <end position="1165"/>
    </location>
</feature>
<evidence type="ECO:0000259" key="16">
    <source>
        <dbReference type="SMART" id="SM00642"/>
    </source>
</evidence>
<dbReference type="Gene3D" id="2.60.40.1180">
    <property type="entry name" value="Golgi alpha-mannosidase II"/>
    <property type="match status" value="1"/>
</dbReference>
<reference evidence="17 18" key="1">
    <citation type="submission" date="2024-09" db="EMBL/GenBank/DDBJ databases">
        <authorList>
            <person name="Salinas-Garcia M.A."/>
            <person name="Prieme A."/>
        </authorList>
    </citation>
    <scope>NUCLEOTIDE SEQUENCE [LARGE SCALE GENOMIC DNA]</scope>
    <source>
        <strain evidence="17 18">DSM 21081</strain>
    </source>
</reference>
<dbReference type="InterPro" id="IPR044143">
    <property type="entry name" value="GlgB_N_E_set_prok"/>
</dbReference>
<evidence type="ECO:0000256" key="14">
    <source>
        <dbReference type="NCBIfam" id="TIGR01515"/>
    </source>
</evidence>
<feature type="compositionally biased region" description="Gly residues" evidence="15">
    <location>
        <begin position="79"/>
        <end position="91"/>
    </location>
</feature>
<proteinExistence type="inferred from homology"/>
<dbReference type="InterPro" id="IPR017853">
    <property type="entry name" value="GH"/>
</dbReference>
<dbReference type="Gene3D" id="3.20.20.80">
    <property type="entry name" value="Glycosidases"/>
    <property type="match status" value="1"/>
</dbReference>
<keyword evidence="10" id="KW-0067">ATP-binding</keyword>
<feature type="compositionally biased region" description="Low complexity" evidence="15">
    <location>
        <begin position="525"/>
        <end position="539"/>
    </location>
</feature>
<dbReference type="SUPFAM" id="SSF51011">
    <property type="entry name" value="Glycosyl hydrolase domain"/>
    <property type="match status" value="1"/>
</dbReference>
<evidence type="ECO:0000256" key="3">
    <source>
        <dbReference type="ARBA" id="ARBA00006219"/>
    </source>
</evidence>
<dbReference type="NCBIfam" id="NF003811">
    <property type="entry name" value="PRK05402.1"/>
    <property type="match status" value="1"/>
</dbReference>
<gene>
    <name evidence="17" type="primary">glgB</name>
    <name evidence="17" type="ORF">ACETWP_09865</name>
</gene>
<comment type="similarity">
    <text evidence="3">Belongs to the aminoglycoside phosphotransferase family.</text>
</comment>
<evidence type="ECO:0000256" key="4">
    <source>
        <dbReference type="ARBA" id="ARBA00009000"/>
    </source>
</evidence>
<evidence type="ECO:0000256" key="8">
    <source>
        <dbReference type="ARBA" id="ARBA00022741"/>
    </source>
</evidence>
<dbReference type="HAMAP" id="MF_00685">
    <property type="entry name" value="GlgB"/>
    <property type="match status" value="1"/>
</dbReference>
<dbReference type="PANTHER" id="PTHR43651:SF3">
    <property type="entry name" value="1,4-ALPHA-GLUCAN-BRANCHING ENZYME"/>
    <property type="match status" value="1"/>
</dbReference>
<dbReference type="PANTHER" id="PTHR43651">
    <property type="entry name" value="1,4-ALPHA-GLUCAN-BRANCHING ENZYME"/>
    <property type="match status" value="1"/>
</dbReference>
<dbReference type="CDD" id="cd11322">
    <property type="entry name" value="AmyAc_Glg_BE"/>
    <property type="match status" value="1"/>
</dbReference>
<feature type="region of interest" description="Disordered" evidence="15">
    <location>
        <begin position="57"/>
        <end position="106"/>
    </location>
</feature>
<evidence type="ECO:0000256" key="2">
    <source>
        <dbReference type="ARBA" id="ARBA00004964"/>
    </source>
</evidence>
<dbReference type="InterPro" id="IPR040999">
    <property type="entry name" value="Mak_N_cap"/>
</dbReference>
<dbReference type="EMBL" id="JBHDLJ010000007">
    <property type="protein sequence ID" value="MFB0834895.1"/>
    <property type="molecule type" value="Genomic_DNA"/>
</dbReference>
<evidence type="ECO:0000256" key="9">
    <source>
        <dbReference type="ARBA" id="ARBA00022777"/>
    </source>
</evidence>
<keyword evidence="8" id="KW-0547">Nucleotide-binding</keyword>
<keyword evidence="17" id="KW-0328">Glycosyltransferase</keyword>
<sequence length="1292" mass="139293">MTTQDAALLDLLAGWLRGQRWFPARGEEFSLRRVGSVVLRDPHGGAELESLLLAVDPAPAPPESGTAAAQPGGHAVSAGSGGTGPNGGSGMGRASEVPQAATGPRPVPVVHVPLSLRLEPLAGAAADQAARDDAESALIGLVESRDGGDGPRYVYDGTHDPAFVAAWLELMRASGAGDGFAGHASAGFGGRAPLEPPLAASVLGGEQSNTSVVIASVEGDLIAKFFRVPAAGTNPDVELGTLLTDGGSFDVPLTFGSVTAEWETAEGPVTGALGVLREFIGGSEDAWRTASAAALEGRGFTREAEEIGRATARLHADLRDVAGTSEATPDDAAAYLRGLRERIVWGWQKAGSAVGPLEGAFRAVLTQLDGVGGLPPLQRIHGDYHLGQILHAPTRGWVVLDFEGEPLRSAGERTGRDVALRDVVGMLRSFDYAAGVAIHNGDGTPEALSSAREWAKLARKAFLAGYEAESGEVVDTDSALFLALWLDKALYEVVYELQNRPAWVQVPASAVQEVLTGMTPHETNGSAAPSAPGEASTPETSTAGASTPGEAAVSGAGGTPAGPLPVAADVLSAVAHGSFHAPHAVLGAHLDDYGHVTVRTLRRLAREVWVVTSAGRHPMTHEHGGIWVAVLPASDRPGHVPDYRLEVAYGSADPEIADDPYRYLPTLGEVDLHLIGEGRHERLWSALGAHVRRYHSTLGDITGTSFAVWAPNARAVRVKGDFNAWDASLHAMRSLGHSGVWELFIPGVAAGAIYKFEILGQDWQWRDKADPMARHTEVPPLTGSVVTESSYGFKDEEWMRARAERDPHNSPMSVYEVHLGSWRPGLSYRELAEQLAEYVAWQGFTHVEFMPVAEHPFGGSWGYQVTSYFAPTSRFGSPDDFRYLVDRLHQAGIGVILDWVPAHFPKDEWALARFDGQPLYEHADPRLGEHPDWGTLIFDFGRNEVRNFLVANALYWLEEFHIDGLRVDAVASMLYLDYSRNEGEWVPNVHGGRENLEAIRFLQEATATAYRVCPGSVMIAEESTAFDGVTRATSSGGLGFGIKWNMGWMHDSLEYMAQDPVNRVHHHHKMTFSLVYAWTENFLLPISHDEVVHGKGSLLRRMPGDRWRQLAQVRAYLAYQWAHPGKQLIFMGTEFAQEAEWSEQHGLDWWVADTHQHRGVQLAVRRLNEVYRDSPALWERDNEPAGFEWIDSHDAAGNTLAFIRRDIAGNPLVCVANFSGEPHAGYRLGLPHAGEWIEALNTDAAEYGGSGVGNAGTIVARDEAEKGQPAHAIVDLPPLGVLYLTPAVSAPA</sequence>
<dbReference type="InterPro" id="IPR006047">
    <property type="entry name" value="GH13_cat_dom"/>
</dbReference>
<keyword evidence="12" id="KW-0119">Carbohydrate metabolism</keyword>
<comment type="subunit">
    <text evidence="5">Monomer.</text>
</comment>
<dbReference type="SMART" id="SM00642">
    <property type="entry name" value="Aamy"/>
    <property type="match status" value="1"/>
</dbReference>
<dbReference type="InterPro" id="IPR004193">
    <property type="entry name" value="Glyco_hydro_13_N"/>
</dbReference>
<dbReference type="Pfam" id="PF22019">
    <property type="entry name" value="GlgB_N"/>
    <property type="match status" value="1"/>
</dbReference>
<dbReference type="GO" id="GO:0003844">
    <property type="term" value="F:1,4-alpha-glucan branching enzyme activity"/>
    <property type="evidence" value="ECO:0007669"/>
    <property type="project" value="UniProtKB-EC"/>
</dbReference>
<dbReference type="Proteomes" id="UP001575652">
    <property type="component" value="Unassembled WGS sequence"/>
</dbReference>
<dbReference type="Gene3D" id="3.90.1200.10">
    <property type="match status" value="1"/>
</dbReference>
<protein>
    <recommendedName>
        <fullName evidence="14">1,4-alpha-glucan branching enzyme</fullName>
        <ecNumber evidence="14">2.4.1.18</ecNumber>
    </recommendedName>
</protein>
<dbReference type="InterPro" id="IPR011009">
    <property type="entry name" value="Kinase-like_dom_sf"/>
</dbReference>
<keyword evidence="18" id="KW-1185">Reference proteome</keyword>
<evidence type="ECO:0000313" key="18">
    <source>
        <dbReference type="Proteomes" id="UP001575652"/>
    </source>
</evidence>
<accession>A0ABV4UQB7</accession>
<dbReference type="InterPro" id="IPR013783">
    <property type="entry name" value="Ig-like_fold"/>
</dbReference>
<evidence type="ECO:0000256" key="1">
    <source>
        <dbReference type="ARBA" id="ARBA00000826"/>
    </source>
</evidence>
<keyword evidence="6" id="KW-0321">Glycogen metabolism</keyword>
<name>A0ABV4UQB7_9MICC</name>
<dbReference type="RefSeq" id="WP_373972072.1">
    <property type="nucleotide sequence ID" value="NZ_JBHDLJ010000007.1"/>
</dbReference>
<comment type="catalytic activity">
    <reaction evidence="13">
        <text>D-maltose + ATP = alpha-maltose 1-phosphate + ADP + H(+)</text>
        <dbReference type="Rhea" id="RHEA:31915"/>
        <dbReference type="ChEBI" id="CHEBI:15378"/>
        <dbReference type="ChEBI" id="CHEBI:17306"/>
        <dbReference type="ChEBI" id="CHEBI:30616"/>
        <dbReference type="ChEBI" id="CHEBI:63576"/>
        <dbReference type="ChEBI" id="CHEBI:456216"/>
        <dbReference type="EC" id="2.7.1.175"/>
    </reaction>
</comment>
<dbReference type="InterPro" id="IPR013780">
    <property type="entry name" value="Glyco_hydro_b"/>
</dbReference>
<dbReference type="InterPro" id="IPR006407">
    <property type="entry name" value="GlgB"/>
</dbReference>